<accession>D4GF65</accession>
<evidence type="ECO:0000313" key="1">
    <source>
        <dbReference type="EMBL" id="ADD77187.1"/>
    </source>
</evidence>
<evidence type="ECO:0000313" key="2">
    <source>
        <dbReference type="Proteomes" id="UP000001702"/>
    </source>
</evidence>
<dbReference type="AlphaFoldDB" id="D4GF65"/>
<keyword evidence="2" id="KW-1185">Reference proteome</keyword>
<proteinExistence type="predicted"/>
<dbReference type="STRING" id="706191.PANA_2020"/>
<dbReference type="HOGENOM" id="CLU_2410530_0_0_6"/>
<dbReference type="KEGG" id="pam:PANA_2020"/>
<sequence length="92" mass="10387">MPINCESTVWGRSAATTNKTQRISLAYPLWPLFQRSECGIIIGFSGDLIHQLAVKHFVMLIQYDNGTGRQTLKGTISNFHAKIFFEFPAAQR</sequence>
<organism evidence="1 2">
    <name type="scientific">Pantoea ananatis (strain LMG 20103)</name>
    <dbReference type="NCBI Taxonomy" id="706191"/>
    <lineage>
        <taxon>Bacteria</taxon>
        <taxon>Pseudomonadati</taxon>
        <taxon>Pseudomonadota</taxon>
        <taxon>Gammaproteobacteria</taxon>
        <taxon>Enterobacterales</taxon>
        <taxon>Erwiniaceae</taxon>
        <taxon>Pantoea</taxon>
    </lineage>
</organism>
<protein>
    <submittedName>
        <fullName evidence="1">Uncharacterized protein</fullName>
    </submittedName>
</protein>
<dbReference type="EMBL" id="CP001875">
    <property type="protein sequence ID" value="ADD77187.1"/>
    <property type="molecule type" value="Genomic_DNA"/>
</dbReference>
<gene>
    <name evidence="1" type="ordered locus">PANA_2020</name>
</gene>
<reference evidence="1 2" key="1">
    <citation type="journal article" date="2010" name="J. Bacteriol.">
        <title>Genome sequence of Pantoea ananatis LMG20103, the causative agent of Eucalyptus blight and dieback.</title>
        <authorList>
            <person name="De Maayer P."/>
            <person name="Chan W.Y."/>
            <person name="Venter S.N."/>
            <person name="Toth I.K."/>
            <person name="Birch P.R."/>
            <person name="Joubert F."/>
            <person name="Coutinho T.A."/>
        </authorList>
    </citation>
    <scope>NUCLEOTIDE SEQUENCE [LARGE SCALE GENOMIC DNA]</scope>
    <source>
        <strain evidence="1 2">LMG 20103</strain>
    </source>
</reference>
<dbReference type="Proteomes" id="UP000001702">
    <property type="component" value="Chromosome"/>
</dbReference>
<name>D4GF65_PANAM</name>